<evidence type="ECO:0000256" key="4">
    <source>
        <dbReference type="ARBA" id="ARBA00022777"/>
    </source>
</evidence>
<dbReference type="GO" id="GO:0005524">
    <property type="term" value="F:ATP binding"/>
    <property type="evidence" value="ECO:0007669"/>
    <property type="project" value="UniProtKB-UniRule"/>
</dbReference>
<keyword evidence="2" id="KW-0808">Transferase</keyword>
<name>A0AA35R4H9_GEOBA</name>
<feature type="region of interest" description="Disordered" evidence="7">
    <location>
        <begin position="481"/>
        <end position="532"/>
    </location>
</feature>
<dbReference type="FunFam" id="1.10.510.10:FF:000551">
    <property type="entry name" value="Non-specific serine/threonine protein kinase"/>
    <property type="match status" value="1"/>
</dbReference>
<proteinExistence type="predicted"/>
<dbReference type="Proteomes" id="UP001174909">
    <property type="component" value="Unassembled WGS sequence"/>
</dbReference>
<sequence>MADATAPVVYGTLTPDDAVDVLEKLLPAQTKSYELGLKLKLQQHVVEAIHDAYSRPRSRLLHVIIEFTNRVEPRPTWRVIIEALNSRVVDLSALAKAVEASVPTLPLAPTPFTAVVSTSPPVSPSQKSIDLIRSEIENLEDQFLHITCETRALLSSKEKKDTEFLQIFKDFILNFPVAKKAIHVNFFCKNEDEILQAINIQKLFAILGRYCNYRNYEIIVHVVKRYGDTKLRTSIKVYCDAIYKFEISTTVDVYLKAISALPDGEICRGFTRMAMKIKKEISECTLHEIRQQKEAIAENASVHSYSVYIESVAESSVLVQLRVHPDCAEMVLAAVTPDFTYLYNVTVQKIPDNATGVTEEDDDQTGDSGMGTGSGSVMTDFLPGIYEAFHLIAAKEKSMYTPLKRGEVKEAVYASRTSRERTYTYASVTHAANKCESCHQLNLKKSVLEKVVKVLESPTVREMELAQQVKNMLLESSLPIAGDEATRPDRKREVQQPPPLPPSYLSAFPPPSLRPASIPKPRSKSTAPVSSDSHTVKTIKDFEFLVVLGKGTYAKVMMCKEKATGEILAMKILKKGTLVGKDEITHTITERKVLQMTSSHPFLTSLKYSFQTPDRLCLVTEYVRGGDLFYHLSRDRVFSEDRTRFYGAEIILGIQYLHSIGVVYRNMKLENLMLDERGHIKIIDFGLCKQGIYFGDTTRTFCGSPEYMAPEVSVVSFAIV</sequence>
<dbReference type="InterPro" id="IPR000719">
    <property type="entry name" value="Prot_kinase_dom"/>
</dbReference>
<evidence type="ECO:0000313" key="10">
    <source>
        <dbReference type="Proteomes" id="UP001174909"/>
    </source>
</evidence>
<evidence type="ECO:0000256" key="3">
    <source>
        <dbReference type="ARBA" id="ARBA00022741"/>
    </source>
</evidence>
<evidence type="ECO:0000256" key="1">
    <source>
        <dbReference type="ARBA" id="ARBA00022527"/>
    </source>
</evidence>
<evidence type="ECO:0000256" key="5">
    <source>
        <dbReference type="ARBA" id="ARBA00022840"/>
    </source>
</evidence>
<keyword evidence="5 6" id="KW-0067">ATP-binding</keyword>
<protein>
    <submittedName>
        <fullName evidence="9">RAC-gamma serine/threonine-protein kinase</fullName>
    </submittedName>
</protein>
<keyword evidence="10" id="KW-1185">Reference proteome</keyword>
<feature type="region of interest" description="Disordered" evidence="7">
    <location>
        <begin position="354"/>
        <end position="373"/>
    </location>
</feature>
<evidence type="ECO:0000259" key="8">
    <source>
        <dbReference type="PROSITE" id="PS50011"/>
    </source>
</evidence>
<dbReference type="EMBL" id="CASHTH010000548">
    <property type="protein sequence ID" value="CAI8003948.1"/>
    <property type="molecule type" value="Genomic_DNA"/>
</dbReference>
<feature type="compositionally biased region" description="Pro residues" evidence="7">
    <location>
        <begin position="496"/>
        <end position="513"/>
    </location>
</feature>
<organism evidence="9 10">
    <name type="scientific">Geodia barretti</name>
    <name type="common">Barrett's horny sponge</name>
    <dbReference type="NCBI Taxonomy" id="519541"/>
    <lineage>
        <taxon>Eukaryota</taxon>
        <taxon>Metazoa</taxon>
        <taxon>Porifera</taxon>
        <taxon>Demospongiae</taxon>
        <taxon>Heteroscleromorpha</taxon>
        <taxon>Tetractinellida</taxon>
        <taxon>Astrophorina</taxon>
        <taxon>Geodiidae</taxon>
        <taxon>Geodia</taxon>
    </lineage>
</organism>
<evidence type="ECO:0000256" key="6">
    <source>
        <dbReference type="PROSITE-ProRule" id="PRU10141"/>
    </source>
</evidence>
<dbReference type="SUPFAM" id="SSF56112">
    <property type="entry name" value="Protein kinase-like (PK-like)"/>
    <property type="match status" value="1"/>
</dbReference>
<dbReference type="Gene3D" id="1.10.510.10">
    <property type="entry name" value="Transferase(Phosphotransferase) domain 1"/>
    <property type="match status" value="1"/>
</dbReference>
<feature type="binding site" evidence="6">
    <location>
        <position position="581"/>
    </location>
    <ligand>
        <name>ATP</name>
        <dbReference type="ChEBI" id="CHEBI:30616"/>
    </ligand>
</feature>
<keyword evidence="4 9" id="KW-0418">Kinase</keyword>
<evidence type="ECO:0000313" key="9">
    <source>
        <dbReference type="EMBL" id="CAI8003948.1"/>
    </source>
</evidence>
<dbReference type="GO" id="GO:0004674">
    <property type="term" value="F:protein serine/threonine kinase activity"/>
    <property type="evidence" value="ECO:0007669"/>
    <property type="project" value="UniProtKB-KW"/>
</dbReference>
<dbReference type="InterPro" id="IPR011009">
    <property type="entry name" value="Kinase-like_dom_sf"/>
</dbReference>
<dbReference type="PROSITE" id="PS00107">
    <property type="entry name" value="PROTEIN_KINASE_ATP"/>
    <property type="match status" value="1"/>
</dbReference>
<dbReference type="PROSITE" id="PS50011">
    <property type="entry name" value="PROTEIN_KINASE_DOM"/>
    <property type="match status" value="1"/>
</dbReference>
<keyword evidence="1" id="KW-0723">Serine/threonine-protein kinase</keyword>
<accession>A0AA35R4H9</accession>
<feature type="domain" description="Protein kinase" evidence="8">
    <location>
        <begin position="542"/>
        <end position="720"/>
    </location>
</feature>
<dbReference type="FunFam" id="3.30.200.20:FF:000103">
    <property type="entry name" value="Protein kinase C"/>
    <property type="match status" value="1"/>
</dbReference>
<dbReference type="Gene3D" id="3.30.200.20">
    <property type="entry name" value="Phosphorylase Kinase, domain 1"/>
    <property type="match status" value="1"/>
</dbReference>
<dbReference type="InterPro" id="IPR017441">
    <property type="entry name" value="Protein_kinase_ATP_BS"/>
</dbReference>
<dbReference type="Pfam" id="PF00069">
    <property type="entry name" value="Pkinase"/>
    <property type="match status" value="1"/>
</dbReference>
<feature type="compositionally biased region" description="Basic and acidic residues" evidence="7">
    <location>
        <begin position="484"/>
        <end position="494"/>
    </location>
</feature>
<comment type="caution">
    <text evidence="9">The sequence shown here is derived from an EMBL/GenBank/DDBJ whole genome shotgun (WGS) entry which is preliminary data.</text>
</comment>
<evidence type="ECO:0000256" key="2">
    <source>
        <dbReference type="ARBA" id="ARBA00022679"/>
    </source>
</evidence>
<dbReference type="PANTHER" id="PTHR24351">
    <property type="entry name" value="RIBOSOMAL PROTEIN S6 KINASE"/>
    <property type="match status" value="1"/>
</dbReference>
<keyword evidence="3 6" id="KW-0547">Nucleotide-binding</keyword>
<dbReference type="AlphaFoldDB" id="A0AA35R4H9"/>
<reference evidence="9" key="1">
    <citation type="submission" date="2023-03" db="EMBL/GenBank/DDBJ databases">
        <authorList>
            <person name="Steffen K."/>
            <person name="Cardenas P."/>
        </authorList>
    </citation>
    <scope>NUCLEOTIDE SEQUENCE</scope>
</reference>
<evidence type="ECO:0000256" key="7">
    <source>
        <dbReference type="SAM" id="MobiDB-lite"/>
    </source>
</evidence>
<gene>
    <name evidence="9" type="ORF">GBAR_LOCUS3804</name>
</gene>